<organism evidence="1 2">
    <name type="scientific">Geomonas terrae</name>
    <dbReference type="NCBI Taxonomy" id="2562681"/>
    <lineage>
        <taxon>Bacteria</taxon>
        <taxon>Pseudomonadati</taxon>
        <taxon>Thermodesulfobacteriota</taxon>
        <taxon>Desulfuromonadia</taxon>
        <taxon>Geobacterales</taxon>
        <taxon>Geobacteraceae</taxon>
        <taxon>Geomonas</taxon>
    </lineage>
</organism>
<dbReference type="EMBL" id="SRSC01000003">
    <property type="protein sequence ID" value="TGU71639.1"/>
    <property type="molecule type" value="Genomic_DNA"/>
</dbReference>
<dbReference type="RefSeq" id="WP_135871408.1">
    <property type="nucleotide sequence ID" value="NZ_SRSC01000003.1"/>
</dbReference>
<evidence type="ECO:0000313" key="2">
    <source>
        <dbReference type="Proteomes" id="UP000306416"/>
    </source>
</evidence>
<comment type="caution">
    <text evidence="1">The sequence shown here is derived from an EMBL/GenBank/DDBJ whole genome shotgun (WGS) entry which is preliminary data.</text>
</comment>
<evidence type="ECO:0000313" key="1">
    <source>
        <dbReference type="EMBL" id="TGU71639.1"/>
    </source>
</evidence>
<accession>A0A4S1CDX0</accession>
<keyword evidence="2" id="KW-1185">Reference proteome</keyword>
<protein>
    <submittedName>
        <fullName evidence="1">Uncharacterized protein</fullName>
    </submittedName>
</protein>
<sequence>MNDTLLALLVITITALPAIAAPVQIIGNDLYLDKNVFLRGANDGHNPVQPILWGVQPYDKALNTLIQVGPEQDIVWGPQEAQYTNMFKTPLNLFQPHVHIDWRDTTSVTASLAANTQQYIKEVTVGGGTNPASFSTGGGRNQLTLAQTSFNSSHTITTPNIFMQGGSYCKLYFYFQETSTRSTPSFGGKTVYFGLTNNPADPFTPAVGTKSIGLYRADNGSAGNWTVRKINGLKVIDVLVNNNGQLTQAIGQRRIHAMDFRPGDLRVYISDVKGLYSHSKSPDATVPLDGFASSANNLHPFFYTQKTDSAAVYDYTVISDIYFIGET</sequence>
<reference evidence="1 2" key="1">
    <citation type="submission" date="2019-04" db="EMBL/GenBank/DDBJ databases">
        <title>Geobacter oryzae sp. nov., ferric-reducing bacteria isolated from paddy soil.</title>
        <authorList>
            <person name="Xu Z."/>
            <person name="Masuda Y."/>
            <person name="Itoh H."/>
            <person name="Senoo K."/>
        </authorList>
    </citation>
    <scope>NUCLEOTIDE SEQUENCE [LARGE SCALE GENOMIC DNA]</scope>
    <source>
        <strain evidence="1 2">Red111</strain>
    </source>
</reference>
<dbReference type="AlphaFoldDB" id="A0A4S1CDX0"/>
<name>A0A4S1CDX0_9BACT</name>
<proteinExistence type="predicted"/>
<dbReference type="Proteomes" id="UP000306416">
    <property type="component" value="Unassembled WGS sequence"/>
</dbReference>
<gene>
    <name evidence="1" type="ORF">E4633_15135</name>
</gene>